<comment type="caution">
    <text evidence="1">The sequence shown here is derived from an EMBL/GenBank/DDBJ whole genome shotgun (WGS) entry which is preliminary data.</text>
</comment>
<dbReference type="Proteomes" id="UP000178129">
    <property type="component" value="Unassembled WGS sequence"/>
</dbReference>
<reference evidence="2" key="1">
    <citation type="submission" date="2016-03" db="EMBL/GenBank/DDBJ databases">
        <authorList>
            <person name="Ploux O."/>
        </authorList>
    </citation>
    <scope>NUCLEOTIDE SEQUENCE [LARGE SCALE GENOMIC DNA]</scope>
    <source>
        <strain evidence="2">UK7</strain>
    </source>
</reference>
<sequence>MSPIPSSSWGSSFAEQTITSQDDFVTHSNANILSYGCTSAYDFAQTSAASNVANLGSQIFNDLDGGQEPSDQTYSNTSRHADIDWQFESDLTESLDINFNNRDREFYEDCDASLHNPAVLHAAPIIFTMIAEDLDFDDSLYDDTEQIDYLDIDDVCHNSDSRSHTSYFPTDCAHQETLLRDWQWDLQRHEWVALKFEHPPYATERH</sequence>
<dbReference type="EMBL" id="FJUW01000033">
    <property type="protein sequence ID" value="CZT04789.1"/>
    <property type="molecule type" value="Genomic_DNA"/>
</dbReference>
<dbReference type="AlphaFoldDB" id="A0A1E1L2R7"/>
<accession>A0A1E1L2R7</accession>
<dbReference type="InParanoid" id="A0A1E1L2R7"/>
<gene>
    <name evidence="1" type="ORF">RCO7_10712</name>
</gene>
<keyword evidence="2" id="KW-1185">Reference proteome</keyword>
<organism evidence="1 2">
    <name type="scientific">Rhynchosporium graminicola</name>
    <dbReference type="NCBI Taxonomy" id="2792576"/>
    <lineage>
        <taxon>Eukaryota</taxon>
        <taxon>Fungi</taxon>
        <taxon>Dikarya</taxon>
        <taxon>Ascomycota</taxon>
        <taxon>Pezizomycotina</taxon>
        <taxon>Leotiomycetes</taxon>
        <taxon>Helotiales</taxon>
        <taxon>Ploettnerulaceae</taxon>
        <taxon>Rhynchosporium</taxon>
    </lineage>
</organism>
<proteinExistence type="predicted"/>
<evidence type="ECO:0000313" key="2">
    <source>
        <dbReference type="Proteomes" id="UP000178129"/>
    </source>
</evidence>
<protein>
    <submittedName>
        <fullName evidence="1">Uncharacterized protein</fullName>
    </submittedName>
</protein>
<name>A0A1E1L2R7_9HELO</name>
<evidence type="ECO:0000313" key="1">
    <source>
        <dbReference type="EMBL" id="CZT04789.1"/>
    </source>
</evidence>